<evidence type="ECO:0000256" key="5">
    <source>
        <dbReference type="ARBA" id="ARBA00022840"/>
    </source>
</evidence>
<dbReference type="SUPFAM" id="SSF52540">
    <property type="entry name" value="P-loop containing nucleoside triphosphate hydrolases"/>
    <property type="match status" value="1"/>
</dbReference>
<evidence type="ECO:0000256" key="1">
    <source>
        <dbReference type="ARBA" id="ARBA00004123"/>
    </source>
</evidence>
<dbReference type="NCBIfam" id="NF001679">
    <property type="entry name" value="PRK00440.1"/>
    <property type="match status" value="1"/>
</dbReference>
<sequence length="339" mass="37655">MEVEGPAPQTREENRAIAAMTSPWIEKYRPESLKDIIAHQDIMATLDRFVDSNKLPHLLLYGPPGTGKTSSILAMAKRIFGAKYKSMTLELNASDERGIDVVKQQIKDFAGTRTIFGTGFKLIILDEADNMTQAAQAALRRVIENYTANTRFCLICNYVNKIIPALQSRCTRFRFAPLESCHIRPRLQEIVSAEGVTVEEKALEAVERLSGGDMRKCLNVLQSASMAHKTVTVDDIYDCTGQPKPSDVSEMAHSLFNDTFEGAYACIQDTQTSRGLALIDVVRALHSEIIKMDLPTKVFADLLEALALLEFRLTGSVNERVQLGALVGVFWQARETLGK</sequence>
<evidence type="ECO:0000313" key="8">
    <source>
        <dbReference type="EMBL" id="CAD8946500.1"/>
    </source>
</evidence>
<dbReference type="InterPro" id="IPR013748">
    <property type="entry name" value="Rep_factorC_C"/>
</dbReference>
<keyword evidence="6" id="KW-0539">Nucleus</keyword>
<dbReference type="InterPro" id="IPR027417">
    <property type="entry name" value="P-loop_NTPase"/>
</dbReference>
<dbReference type="Gene3D" id="1.20.272.10">
    <property type="match status" value="1"/>
</dbReference>
<dbReference type="InterPro" id="IPR008921">
    <property type="entry name" value="DNA_pol3_clamp-load_cplx_C"/>
</dbReference>
<dbReference type="FunFam" id="3.40.50.300:FF:000129">
    <property type="entry name" value="Replication factor C subunit 5"/>
    <property type="match status" value="1"/>
</dbReference>
<dbReference type="SMART" id="SM00382">
    <property type="entry name" value="AAA"/>
    <property type="match status" value="1"/>
</dbReference>
<dbReference type="GO" id="GO:0005524">
    <property type="term" value="F:ATP binding"/>
    <property type="evidence" value="ECO:0007669"/>
    <property type="project" value="UniProtKB-KW"/>
</dbReference>
<dbReference type="InterPro" id="IPR047854">
    <property type="entry name" value="RFC_lid"/>
</dbReference>
<dbReference type="PANTHER" id="PTHR11669:SF9">
    <property type="entry name" value="REPLICATION FACTOR C SUBUNIT 5"/>
    <property type="match status" value="1"/>
</dbReference>
<dbReference type="CDD" id="cd18140">
    <property type="entry name" value="HLD_clamp_RFC"/>
    <property type="match status" value="1"/>
</dbReference>
<evidence type="ECO:0000256" key="3">
    <source>
        <dbReference type="ARBA" id="ARBA00022705"/>
    </source>
</evidence>
<dbReference type="Gene3D" id="3.40.50.300">
    <property type="entry name" value="P-loop containing nucleotide triphosphate hydrolases"/>
    <property type="match status" value="1"/>
</dbReference>
<feature type="domain" description="AAA+ ATPase" evidence="7">
    <location>
        <begin position="54"/>
        <end position="181"/>
    </location>
</feature>
<protein>
    <recommendedName>
        <fullName evidence="7">AAA+ ATPase domain-containing protein</fullName>
    </recommendedName>
</protein>
<evidence type="ECO:0000259" key="7">
    <source>
        <dbReference type="SMART" id="SM00382"/>
    </source>
</evidence>
<keyword evidence="5" id="KW-0067">ATP-binding</keyword>
<dbReference type="InterPro" id="IPR003593">
    <property type="entry name" value="AAA+_ATPase"/>
</dbReference>
<proteinExistence type="inferred from homology"/>
<evidence type="ECO:0000256" key="6">
    <source>
        <dbReference type="ARBA" id="ARBA00023242"/>
    </source>
</evidence>
<dbReference type="GO" id="GO:0016887">
    <property type="term" value="F:ATP hydrolysis activity"/>
    <property type="evidence" value="ECO:0007669"/>
    <property type="project" value="InterPro"/>
</dbReference>
<dbReference type="GO" id="GO:0003689">
    <property type="term" value="F:DNA clamp loader activity"/>
    <property type="evidence" value="ECO:0007669"/>
    <property type="project" value="TreeGrafter"/>
</dbReference>
<dbReference type="GO" id="GO:0006281">
    <property type="term" value="P:DNA repair"/>
    <property type="evidence" value="ECO:0007669"/>
    <property type="project" value="TreeGrafter"/>
</dbReference>
<keyword evidence="4" id="KW-0547">Nucleotide-binding</keyword>
<organism evidence="8">
    <name type="scientific">Hemiselmis andersenii</name>
    <name type="common">Cryptophyte alga</name>
    <dbReference type="NCBI Taxonomy" id="464988"/>
    <lineage>
        <taxon>Eukaryota</taxon>
        <taxon>Cryptophyceae</taxon>
        <taxon>Cryptomonadales</taxon>
        <taxon>Hemiselmidaceae</taxon>
        <taxon>Hemiselmis</taxon>
    </lineage>
</organism>
<keyword evidence="3" id="KW-0235">DNA replication</keyword>
<dbReference type="InterPro" id="IPR050238">
    <property type="entry name" value="DNA_Rep/Repair_Clamp_Loader"/>
</dbReference>
<dbReference type="GO" id="GO:0005663">
    <property type="term" value="C:DNA replication factor C complex"/>
    <property type="evidence" value="ECO:0007669"/>
    <property type="project" value="TreeGrafter"/>
</dbReference>
<comment type="similarity">
    <text evidence="2">Belongs to the activator 1 small subunits family.</text>
</comment>
<dbReference type="EMBL" id="HBFX01001713">
    <property type="protein sequence ID" value="CAD8946500.1"/>
    <property type="molecule type" value="Transcribed_RNA"/>
</dbReference>
<dbReference type="SUPFAM" id="SSF48019">
    <property type="entry name" value="post-AAA+ oligomerization domain-like"/>
    <property type="match status" value="1"/>
</dbReference>
<dbReference type="Pfam" id="PF00004">
    <property type="entry name" value="AAA"/>
    <property type="match status" value="1"/>
</dbReference>
<gene>
    <name evidence="8" type="ORF">HAND00432_LOCUS1018</name>
</gene>
<dbReference type="GO" id="GO:0005634">
    <property type="term" value="C:nucleus"/>
    <property type="evidence" value="ECO:0007669"/>
    <property type="project" value="UniProtKB-SubCell"/>
</dbReference>
<name>A0A7S1GSB5_HEMAN</name>
<dbReference type="CDD" id="cd00009">
    <property type="entry name" value="AAA"/>
    <property type="match status" value="1"/>
</dbReference>
<dbReference type="GO" id="GO:0006261">
    <property type="term" value="P:DNA-templated DNA replication"/>
    <property type="evidence" value="ECO:0007669"/>
    <property type="project" value="TreeGrafter"/>
</dbReference>
<evidence type="ECO:0000256" key="2">
    <source>
        <dbReference type="ARBA" id="ARBA00005378"/>
    </source>
</evidence>
<dbReference type="Pfam" id="PF21960">
    <property type="entry name" value="RCF1-5-like_lid"/>
    <property type="match status" value="1"/>
</dbReference>
<evidence type="ECO:0000256" key="4">
    <source>
        <dbReference type="ARBA" id="ARBA00022741"/>
    </source>
</evidence>
<reference evidence="8" key="1">
    <citation type="submission" date="2021-01" db="EMBL/GenBank/DDBJ databases">
        <authorList>
            <person name="Corre E."/>
            <person name="Pelletier E."/>
            <person name="Niang G."/>
            <person name="Scheremetjew M."/>
            <person name="Finn R."/>
            <person name="Kale V."/>
            <person name="Holt S."/>
            <person name="Cochrane G."/>
            <person name="Meng A."/>
            <person name="Brown T."/>
            <person name="Cohen L."/>
        </authorList>
    </citation>
    <scope>NUCLEOTIDE SEQUENCE</scope>
    <source>
        <strain evidence="8">CCMP644</strain>
    </source>
</reference>
<dbReference type="GO" id="GO:0003677">
    <property type="term" value="F:DNA binding"/>
    <property type="evidence" value="ECO:0007669"/>
    <property type="project" value="InterPro"/>
</dbReference>
<comment type="subcellular location">
    <subcellularLocation>
        <location evidence="1">Nucleus</location>
    </subcellularLocation>
</comment>
<dbReference type="InterPro" id="IPR003959">
    <property type="entry name" value="ATPase_AAA_core"/>
</dbReference>
<accession>A0A7S1GSB5</accession>
<dbReference type="Pfam" id="PF08542">
    <property type="entry name" value="Rep_fac_C"/>
    <property type="match status" value="1"/>
</dbReference>
<dbReference type="Gene3D" id="1.10.8.60">
    <property type="match status" value="1"/>
</dbReference>
<dbReference type="FunFam" id="1.20.272.10:FF:000004">
    <property type="entry name" value="Replication factor C subunit 5"/>
    <property type="match status" value="1"/>
</dbReference>
<dbReference type="AlphaFoldDB" id="A0A7S1GSB5"/>
<dbReference type="PANTHER" id="PTHR11669">
    <property type="entry name" value="REPLICATION FACTOR C / DNA POLYMERASE III GAMMA-TAU SUBUNIT"/>
    <property type="match status" value="1"/>
</dbReference>